<dbReference type="CDD" id="cd08417">
    <property type="entry name" value="PBP2_Nitroaromatics_like"/>
    <property type="match status" value="1"/>
</dbReference>
<accession>A0A7Z2T8D5</accession>
<evidence type="ECO:0000313" key="6">
    <source>
        <dbReference type="EMBL" id="QIA66112.1"/>
    </source>
</evidence>
<dbReference type="Gene3D" id="1.10.10.10">
    <property type="entry name" value="Winged helix-like DNA-binding domain superfamily/Winged helix DNA-binding domain"/>
    <property type="match status" value="1"/>
</dbReference>
<dbReference type="AlphaFoldDB" id="A0A7Z2T8D5"/>
<dbReference type="InterPro" id="IPR005119">
    <property type="entry name" value="LysR_subst-bd"/>
</dbReference>
<name>A0A7Z2T8D5_9VIBR</name>
<dbReference type="GO" id="GO:0003677">
    <property type="term" value="F:DNA binding"/>
    <property type="evidence" value="ECO:0007669"/>
    <property type="project" value="UniProtKB-KW"/>
</dbReference>
<dbReference type="InterPro" id="IPR036390">
    <property type="entry name" value="WH_DNA-bd_sf"/>
</dbReference>
<proteinExistence type="inferred from homology"/>
<sequence length="303" mass="34165">MKNNELNLIPIFVAIYEEQSLSKAATRLEISQPAVSKALSRLRDIYQDPLFNRSTAGVEPTGFSVDIYPAMAAALQNYKSTLISSRDFAAEKSNRVLSIACLSSISYHLMPAVFARIHKIAPNISLDIHPLFAEDYESDLRLGKYDLVLDLEPQGRTTLKTEVVLRGTFKACCRGDHPRIKPGELTKEQFNQEEHVAISRWHNRRHILTDLGVTELENRKVIYSAPGLLEAIPVIAISDCISLVPSIMAQECERLYGFQVHDVPFEISAQNVCSIWHPSRNHDAAHLWLRAQIRSCAKDLEFI</sequence>
<dbReference type="EMBL" id="CP047476">
    <property type="protein sequence ID" value="QIA66112.1"/>
    <property type="molecule type" value="Genomic_DNA"/>
</dbReference>
<dbReference type="Pfam" id="PF03466">
    <property type="entry name" value="LysR_substrate"/>
    <property type="match status" value="1"/>
</dbReference>
<evidence type="ECO:0000256" key="4">
    <source>
        <dbReference type="ARBA" id="ARBA00023163"/>
    </source>
</evidence>
<gene>
    <name evidence="6" type="ORF">GT360_21725</name>
</gene>
<dbReference type="PANTHER" id="PTHR30118:SF6">
    <property type="entry name" value="HTH-TYPE TRANSCRIPTIONAL REGULATOR LEUO"/>
    <property type="match status" value="1"/>
</dbReference>
<dbReference type="Pfam" id="PF00126">
    <property type="entry name" value="HTH_1"/>
    <property type="match status" value="1"/>
</dbReference>
<keyword evidence="2" id="KW-0805">Transcription regulation</keyword>
<dbReference type="InterPro" id="IPR000847">
    <property type="entry name" value="LysR_HTH_N"/>
</dbReference>
<comment type="similarity">
    <text evidence="1">Belongs to the LysR transcriptional regulatory family.</text>
</comment>
<dbReference type="SUPFAM" id="SSF46785">
    <property type="entry name" value="Winged helix' DNA-binding domain"/>
    <property type="match status" value="1"/>
</dbReference>
<dbReference type="PROSITE" id="PS50931">
    <property type="entry name" value="HTH_LYSR"/>
    <property type="match status" value="1"/>
</dbReference>
<dbReference type="Proteomes" id="UP000464262">
    <property type="component" value="Chromosome 2"/>
</dbReference>
<dbReference type="PRINTS" id="PR00039">
    <property type="entry name" value="HTHLYSR"/>
</dbReference>
<dbReference type="InterPro" id="IPR050389">
    <property type="entry name" value="LysR-type_TF"/>
</dbReference>
<reference evidence="6 7" key="1">
    <citation type="submission" date="2020-01" db="EMBL/GenBank/DDBJ databases">
        <title>Whole genome and functional gene identification of agarase of Vibrio HN897.</title>
        <authorList>
            <person name="Liu Y."/>
            <person name="Zhao Z."/>
        </authorList>
    </citation>
    <scope>NUCLEOTIDE SEQUENCE [LARGE SCALE GENOMIC DNA]</scope>
    <source>
        <strain evidence="6 7">HN897</strain>
    </source>
</reference>
<evidence type="ECO:0000259" key="5">
    <source>
        <dbReference type="PROSITE" id="PS50931"/>
    </source>
</evidence>
<dbReference type="RefSeq" id="WP_164651097.1">
    <property type="nucleotide sequence ID" value="NZ_CP047476.1"/>
</dbReference>
<dbReference type="PANTHER" id="PTHR30118">
    <property type="entry name" value="HTH-TYPE TRANSCRIPTIONAL REGULATOR LEUO-RELATED"/>
    <property type="match status" value="1"/>
</dbReference>
<evidence type="ECO:0000313" key="7">
    <source>
        <dbReference type="Proteomes" id="UP000464262"/>
    </source>
</evidence>
<keyword evidence="4" id="KW-0804">Transcription</keyword>
<evidence type="ECO:0000256" key="2">
    <source>
        <dbReference type="ARBA" id="ARBA00023015"/>
    </source>
</evidence>
<keyword evidence="3" id="KW-0238">DNA-binding</keyword>
<organism evidence="6 7">
    <name type="scientific">Vibrio astriarenae</name>
    <dbReference type="NCBI Taxonomy" id="1481923"/>
    <lineage>
        <taxon>Bacteria</taxon>
        <taxon>Pseudomonadati</taxon>
        <taxon>Pseudomonadota</taxon>
        <taxon>Gammaproteobacteria</taxon>
        <taxon>Vibrionales</taxon>
        <taxon>Vibrionaceae</taxon>
        <taxon>Vibrio</taxon>
    </lineage>
</organism>
<protein>
    <submittedName>
        <fullName evidence="6">LysR family transcriptional regulator</fullName>
    </submittedName>
</protein>
<keyword evidence="7" id="KW-1185">Reference proteome</keyword>
<dbReference type="GO" id="GO:0003700">
    <property type="term" value="F:DNA-binding transcription factor activity"/>
    <property type="evidence" value="ECO:0007669"/>
    <property type="project" value="InterPro"/>
</dbReference>
<evidence type="ECO:0000256" key="3">
    <source>
        <dbReference type="ARBA" id="ARBA00023125"/>
    </source>
</evidence>
<evidence type="ECO:0000256" key="1">
    <source>
        <dbReference type="ARBA" id="ARBA00009437"/>
    </source>
</evidence>
<dbReference type="InterPro" id="IPR037402">
    <property type="entry name" value="YidZ_PBP2"/>
</dbReference>
<dbReference type="KEGG" id="vas:GT360_21725"/>
<feature type="domain" description="HTH lysR-type" evidence="5">
    <location>
        <begin position="4"/>
        <end position="61"/>
    </location>
</feature>
<dbReference type="SUPFAM" id="SSF53850">
    <property type="entry name" value="Periplasmic binding protein-like II"/>
    <property type="match status" value="1"/>
</dbReference>
<dbReference type="Gene3D" id="3.40.190.10">
    <property type="entry name" value="Periplasmic binding protein-like II"/>
    <property type="match status" value="2"/>
</dbReference>
<dbReference type="InterPro" id="IPR036388">
    <property type="entry name" value="WH-like_DNA-bd_sf"/>
</dbReference>